<feature type="domain" description="SnoaL-like" evidence="1">
    <location>
        <begin position="8"/>
        <end position="129"/>
    </location>
</feature>
<feature type="domain" description="SnoaL-like" evidence="1">
    <location>
        <begin position="140"/>
        <end position="261"/>
    </location>
</feature>
<evidence type="ECO:0000313" key="3">
    <source>
        <dbReference type="Proteomes" id="UP000175971"/>
    </source>
</evidence>
<accession>A0A1E7LS39</accession>
<evidence type="ECO:0000313" key="2">
    <source>
        <dbReference type="EMBL" id="OEV18978.1"/>
    </source>
</evidence>
<evidence type="ECO:0000259" key="1">
    <source>
        <dbReference type="Pfam" id="PF13474"/>
    </source>
</evidence>
<reference evidence="2 3" key="1">
    <citation type="journal article" date="2016" name="Front. Microbiol.">
        <title>Comparative Genomics Analysis of Streptomyces Species Reveals Their Adaptation to the Marine Environment and Their Diversity at the Genomic Level.</title>
        <authorList>
            <person name="Tian X."/>
            <person name="Zhang Z."/>
            <person name="Yang T."/>
            <person name="Chen M."/>
            <person name="Li J."/>
            <person name="Chen F."/>
            <person name="Yang J."/>
            <person name="Li W."/>
            <person name="Zhang B."/>
            <person name="Zhang Z."/>
            <person name="Wu J."/>
            <person name="Zhang C."/>
            <person name="Long L."/>
            <person name="Xiao J."/>
        </authorList>
    </citation>
    <scope>NUCLEOTIDE SEQUENCE [LARGE SCALE GENOMIC DNA]</scope>
    <source>
        <strain evidence="2 3">SCSIO M10372</strain>
    </source>
</reference>
<comment type="caution">
    <text evidence="2">The sequence shown here is derived from an EMBL/GenBank/DDBJ whole genome shotgun (WGS) entry which is preliminary data.</text>
</comment>
<name>A0A1E7LS39_9ACTN</name>
<dbReference type="EMBL" id="LJGZ01000088">
    <property type="protein sequence ID" value="OEV18978.1"/>
    <property type="molecule type" value="Genomic_DNA"/>
</dbReference>
<dbReference type="GO" id="GO:0016853">
    <property type="term" value="F:isomerase activity"/>
    <property type="evidence" value="ECO:0007669"/>
    <property type="project" value="UniProtKB-KW"/>
</dbReference>
<dbReference type="Pfam" id="PF13474">
    <property type="entry name" value="SnoaL_3"/>
    <property type="match status" value="2"/>
</dbReference>
<dbReference type="PATRIC" id="fig|518642.7.peg.500"/>
<dbReference type="InterPro" id="IPR037401">
    <property type="entry name" value="SnoaL-like"/>
</dbReference>
<dbReference type="InterPro" id="IPR011944">
    <property type="entry name" value="Steroid_delta5-4_isomerase"/>
</dbReference>
<keyword evidence="3" id="KW-1185">Reference proteome</keyword>
<dbReference type="OrthoDB" id="9812295at2"/>
<dbReference type="InterPro" id="IPR032710">
    <property type="entry name" value="NTF2-like_dom_sf"/>
</dbReference>
<dbReference type="NCBIfam" id="TIGR02246">
    <property type="entry name" value="SgcJ/EcaC family oxidoreductase"/>
    <property type="match status" value="1"/>
</dbReference>
<gene>
    <name evidence="2" type="ORF">AN221_18685</name>
</gene>
<proteinExistence type="predicted"/>
<dbReference type="SUPFAM" id="SSF54427">
    <property type="entry name" value="NTF2-like"/>
    <property type="match status" value="2"/>
</dbReference>
<dbReference type="Gene3D" id="3.10.450.50">
    <property type="match status" value="2"/>
</dbReference>
<sequence length="274" mass="30857">MRDDTDQIRALIEGWAEAVHQGRIDTVVADHAEDIVMFDVPPPYRGVRGAAAYREVWPAFFEWQAQGAAFDIEELEVTAGEDVAFAHALVRCGTEDELAAHPGLRLRLTLGLRKEAGRWVVAHEHHSFPDLSSPDAEAEVRAVHENWFDRTAAKDLDGVMQHIADDIVSYEHDAPLQYVGRDQVREVCRQGLDWAPGPVTWDVPDMRVLIRDDIAVVWGLNHMTAGEADGTTTESWSRGTRVLQRRNGEWTMVHQHVSYPYDPQTGEAKTELHP</sequence>
<protein>
    <submittedName>
        <fullName evidence="2">Ketosteroid isomerase</fullName>
    </submittedName>
</protein>
<organism evidence="2 3">
    <name type="scientific">Streptomyces nanshensis</name>
    <dbReference type="NCBI Taxonomy" id="518642"/>
    <lineage>
        <taxon>Bacteria</taxon>
        <taxon>Bacillati</taxon>
        <taxon>Actinomycetota</taxon>
        <taxon>Actinomycetes</taxon>
        <taxon>Kitasatosporales</taxon>
        <taxon>Streptomycetaceae</taxon>
        <taxon>Streptomyces</taxon>
    </lineage>
</organism>
<dbReference type="Proteomes" id="UP000175971">
    <property type="component" value="Unassembled WGS sequence"/>
</dbReference>
<keyword evidence="2" id="KW-0413">Isomerase</keyword>
<dbReference type="AlphaFoldDB" id="A0A1E7LS39"/>